<evidence type="ECO:0000256" key="2">
    <source>
        <dbReference type="ARBA" id="ARBA00022490"/>
    </source>
</evidence>
<keyword evidence="8" id="KW-0267">Excision nuclease</keyword>
<protein>
    <recommendedName>
        <fullName evidence="12">UvrABC system protein A</fullName>
    </recommendedName>
    <alternativeName>
        <fullName evidence="13">Excinuclease ABC subunit A</fullName>
    </alternativeName>
</protein>
<evidence type="ECO:0000256" key="10">
    <source>
        <dbReference type="ARBA" id="ARBA00023204"/>
    </source>
</evidence>
<keyword evidence="10" id="KW-0234">DNA repair</keyword>
<dbReference type="GO" id="GO:0005524">
    <property type="term" value="F:ATP binding"/>
    <property type="evidence" value="ECO:0007669"/>
    <property type="project" value="UniProtKB-KW"/>
</dbReference>
<dbReference type="SUPFAM" id="SSF52540">
    <property type="entry name" value="P-loop containing nucleoside triphosphate hydrolases"/>
    <property type="match status" value="1"/>
</dbReference>
<evidence type="ECO:0000256" key="3">
    <source>
        <dbReference type="ARBA" id="ARBA00022737"/>
    </source>
</evidence>
<evidence type="ECO:0000256" key="6">
    <source>
        <dbReference type="ARBA" id="ARBA00022769"/>
    </source>
</evidence>
<gene>
    <name evidence="14" type="ORF">BsIDN1_61550</name>
</gene>
<organism evidence="14 15">
    <name type="scientific">Bacillus safensis</name>
    <dbReference type="NCBI Taxonomy" id="561879"/>
    <lineage>
        <taxon>Bacteria</taxon>
        <taxon>Bacillati</taxon>
        <taxon>Bacillota</taxon>
        <taxon>Bacilli</taxon>
        <taxon>Bacillales</taxon>
        <taxon>Bacillaceae</taxon>
        <taxon>Bacillus</taxon>
    </lineage>
</organism>
<keyword evidence="5" id="KW-0227">DNA damage</keyword>
<evidence type="ECO:0000256" key="1">
    <source>
        <dbReference type="ARBA" id="ARBA00004496"/>
    </source>
</evidence>
<dbReference type="EMBL" id="AP021906">
    <property type="protein sequence ID" value="BBP92537.1"/>
    <property type="molecule type" value="Genomic_DNA"/>
</dbReference>
<evidence type="ECO:0000256" key="7">
    <source>
        <dbReference type="ARBA" id="ARBA00022840"/>
    </source>
</evidence>
<keyword evidence="3" id="KW-0677">Repeat</keyword>
<dbReference type="Proteomes" id="UP000464658">
    <property type="component" value="Chromosome"/>
</dbReference>
<dbReference type="Gene3D" id="3.40.50.300">
    <property type="entry name" value="P-loop containing nucleotide triphosphate hydrolases"/>
    <property type="match status" value="1"/>
</dbReference>
<reference evidence="14 15" key="1">
    <citation type="submission" date="2019-12" db="EMBL/GenBank/DDBJ databases">
        <title>Full genome sequence of a Bacillus safensis strain isolated from commercially available natto in Indonesia.</title>
        <authorList>
            <person name="Yoshida M."/>
            <person name="Uomi M."/>
            <person name="Waturangi D."/>
            <person name="Ekaputri J.J."/>
            <person name="Setiamarga D.H.E."/>
        </authorList>
    </citation>
    <scope>NUCLEOTIDE SEQUENCE [LARGE SCALE GENOMIC DNA]</scope>
    <source>
        <strain evidence="14 15">IDN1</strain>
    </source>
</reference>
<evidence type="ECO:0000256" key="5">
    <source>
        <dbReference type="ARBA" id="ARBA00022763"/>
    </source>
</evidence>
<keyword evidence="9" id="KW-0238">DNA-binding</keyword>
<evidence type="ECO:0000256" key="4">
    <source>
        <dbReference type="ARBA" id="ARBA00022741"/>
    </source>
</evidence>
<evidence type="ECO:0000256" key="9">
    <source>
        <dbReference type="ARBA" id="ARBA00023125"/>
    </source>
</evidence>
<accession>A0A5S9MGC6</accession>
<evidence type="ECO:0000256" key="8">
    <source>
        <dbReference type="ARBA" id="ARBA00022881"/>
    </source>
</evidence>
<dbReference type="GO" id="GO:0004518">
    <property type="term" value="F:nuclease activity"/>
    <property type="evidence" value="ECO:0007669"/>
    <property type="project" value="UniProtKB-KW"/>
</dbReference>
<sequence>MISAGTPEEVMKDPKSLTGQYLSGEKFIPLPIERRKPDGRYIEIKGAKENNLKNVNAKFPLGVFTAVTGVSGSGKSTLVNEILLKSLSQKLHRAKAKPGQHKRN</sequence>
<evidence type="ECO:0000313" key="14">
    <source>
        <dbReference type="EMBL" id="BBP92537.1"/>
    </source>
</evidence>
<dbReference type="PANTHER" id="PTHR43152">
    <property type="entry name" value="UVRABC SYSTEM PROTEIN A"/>
    <property type="match status" value="1"/>
</dbReference>
<evidence type="ECO:0000313" key="15">
    <source>
        <dbReference type="Proteomes" id="UP000464658"/>
    </source>
</evidence>
<keyword evidence="2" id="KW-0963">Cytoplasm</keyword>
<dbReference type="InterPro" id="IPR027417">
    <property type="entry name" value="P-loop_NTPase"/>
</dbReference>
<evidence type="ECO:0000256" key="12">
    <source>
        <dbReference type="ARBA" id="ARBA00039316"/>
    </source>
</evidence>
<evidence type="ECO:0000256" key="13">
    <source>
        <dbReference type="ARBA" id="ARBA00042156"/>
    </source>
</evidence>
<dbReference type="GO" id="GO:0005737">
    <property type="term" value="C:cytoplasm"/>
    <property type="evidence" value="ECO:0007669"/>
    <property type="project" value="UniProtKB-SubCell"/>
</dbReference>
<evidence type="ECO:0000256" key="11">
    <source>
        <dbReference type="ARBA" id="ARBA00038000"/>
    </source>
</evidence>
<comment type="similarity">
    <text evidence="11">Belongs to the ABC transporter superfamily. UvrA family.</text>
</comment>
<keyword evidence="7" id="KW-0067">ATP-binding</keyword>
<comment type="subcellular location">
    <subcellularLocation>
        <location evidence="1">Cytoplasm</location>
    </subcellularLocation>
</comment>
<keyword evidence="4" id="KW-0547">Nucleotide-binding</keyword>
<proteinExistence type="inferred from homology"/>
<dbReference type="AlphaFoldDB" id="A0A5S9MGC6"/>
<name>A0A5S9MGC6_BACIA</name>
<dbReference type="GO" id="GO:0003677">
    <property type="term" value="F:DNA binding"/>
    <property type="evidence" value="ECO:0007669"/>
    <property type="project" value="UniProtKB-KW"/>
</dbReference>
<dbReference type="GO" id="GO:0006281">
    <property type="term" value="P:DNA repair"/>
    <property type="evidence" value="ECO:0007669"/>
    <property type="project" value="UniProtKB-KW"/>
</dbReference>
<dbReference type="PANTHER" id="PTHR43152:SF3">
    <property type="entry name" value="UVRABC SYSTEM PROTEIN A"/>
    <property type="match status" value="1"/>
</dbReference>
<keyword evidence="6" id="KW-0228">DNA excision</keyword>